<dbReference type="AlphaFoldDB" id="A0A9B2MNI4"/>
<name>A0A9B2MNI4_BOMTE</name>
<dbReference type="OrthoDB" id="6364308at2759"/>
<keyword evidence="1" id="KW-1185">Reference proteome</keyword>
<proteinExistence type="predicted"/>
<dbReference type="KEGG" id="bter:100643034"/>
<evidence type="ECO:0000313" key="2">
    <source>
        <dbReference type="RefSeq" id="XP_012163092.2"/>
    </source>
</evidence>
<evidence type="ECO:0000313" key="1">
    <source>
        <dbReference type="Proteomes" id="UP000835206"/>
    </source>
</evidence>
<accession>A0A9B2MNI4</accession>
<dbReference type="RefSeq" id="XP_012163092.2">
    <property type="nucleotide sequence ID" value="XM_012307702.3"/>
</dbReference>
<protein>
    <submittedName>
        <fullName evidence="2">Uncharacterized protein LOC100643034</fullName>
    </submittedName>
</protein>
<gene>
    <name evidence="2" type="primary">LOC100643034</name>
</gene>
<dbReference type="GeneID" id="100643034"/>
<sequence length="206" mass="23917">MHEIVGEGIASDSHRRMEKREGGTLALRETAYFHFERPPVLALTHSYPIQPSQALPYTIYTKTFSIPFHFSTLPPRRTLYISKIVSASTNGLATIPRLFFHPYFTWKFDKMSIKFYAKSLLLFIIVGLVVAAENYIDYGDEVTEKTPIENIREIYKILMQRSALENARLGETPLEHLMIRKSQRSPSLRLRFGRSDPRLSQFYQNL</sequence>
<reference evidence="2" key="1">
    <citation type="submission" date="2025-08" db="UniProtKB">
        <authorList>
            <consortium name="RefSeq"/>
        </authorList>
    </citation>
    <scope>IDENTIFICATION</scope>
</reference>
<dbReference type="Proteomes" id="UP000835206">
    <property type="component" value="Chromosome 4"/>
</dbReference>
<organism evidence="1 2">
    <name type="scientific">Bombus terrestris</name>
    <name type="common">Buff-tailed bumblebee</name>
    <name type="synonym">Apis terrestris</name>
    <dbReference type="NCBI Taxonomy" id="30195"/>
    <lineage>
        <taxon>Eukaryota</taxon>
        <taxon>Metazoa</taxon>
        <taxon>Ecdysozoa</taxon>
        <taxon>Arthropoda</taxon>
        <taxon>Hexapoda</taxon>
        <taxon>Insecta</taxon>
        <taxon>Pterygota</taxon>
        <taxon>Neoptera</taxon>
        <taxon>Endopterygota</taxon>
        <taxon>Hymenoptera</taxon>
        <taxon>Apocrita</taxon>
        <taxon>Aculeata</taxon>
        <taxon>Apoidea</taxon>
        <taxon>Anthophila</taxon>
        <taxon>Apidae</taxon>
        <taxon>Bombus</taxon>
        <taxon>Bombus</taxon>
    </lineage>
</organism>